<dbReference type="InterPro" id="IPR029045">
    <property type="entry name" value="ClpP/crotonase-like_dom_sf"/>
</dbReference>
<reference evidence="1 2" key="1">
    <citation type="journal article" date="2019" name="Int. J. Syst. Evol. Microbiol.">
        <title>The Global Catalogue of Microorganisms (GCM) 10K type strain sequencing project: providing services to taxonomists for standard genome sequencing and annotation.</title>
        <authorList>
            <consortium name="The Broad Institute Genomics Platform"/>
            <consortium name="The Broad Institute Genome Sequencing Center for Infectious Disease"/>
            <person name="Wu L."/>
            <person name="Ma J."/>
        </authorList>
    </citation>
    <scope>NUCLEOTIDE SEQUENCE [LARGE SCALE GENOMIC DNA]</scope>
    <source>
        <strain evidence="1 2">CGMCC 1.10390</strain>
    </source>
</reference>
<dbReference type="InterPro" id="IPR014748">
    <property type="entry name" value="Enoyl-CoA_hydra_C"/>
</dbReference>
<dbReference type="Proteomes" id="UP001597034">
    <property type="component" value="Unassembled WGS sequence"/>
</dbReference>
<comment type="caution">
    <text evidence="1">The sequence shown here is derived from an EMBL/GenBank/DDBJ whole genome shotgun (WGS) entry which is preliminary data.</text>
</comment>
<dbReference type="AlphaFoldDB" id="A0ABD6DHS0"/>
<dbReference type="PANTHER" id="PTHR43459">
    <property type="entry name" value="ENOYL-COA HYDRATASE"/>
    <property type="match status" value="1"/>
</dbReference>
<evidence type="ECO:0000313" key="1">
    <source>
        <dbReference type="EMBL" id="MFD1645787.1"/>
    </source>
</evidence>
<dbReference type="Pfam" id="PF00378">
    <property type="entry name" value="ECH_1"/>
    <property type="match status" value="1"/>
</dbReference>
<name>A0ABD6DHS0_9EURY</name>
<dbReference type="PANTHER" id="PTHR43459:SF1">
    <property type="entry name" value="EG:BACN32G11.4 PROTEIN"/>
    <property type="match status" value="1"/>
</dbReference>
<dbReference type="InterPro" id="IPR001753">
    <property type="entry name" value="Enoyl-CoA_hydra/iso"/>
</dbReference>
<sequence>MTDGSDDTGATTGFDHVTVARDDGVGRVTLDRPEAYNSLDAATARDLRAAIVELAEDDDVRCLVLGGNGPAFCSGADLGSFAGDETDRKRLDSVATPLHKTVETLATAKKPTVTAVGGVAAGGGLGLALAADVVLAHEDARFEFTYTRIGLSGDGGSTWFLPRLLGYRRAREFALLDEPISAEEAAAAGLATEAVPGDEFEARVDEVARGFADGPTRAYANIKRLLARGEDRDLPAQLAAEKDAITRLSGSADYATGYEAFFGDEEPEFEGR</sequence>
<dbReference type="RefSeq" id="WP_256398695.1">
    <property type="nucleotide sequence ID" value="NZ_JANHJR010000001.1"/>
</dbReference>
<dbReference type="EMBL" id="JBHUDO010000002">
    <property type="protein sequence ID" value="MFD1645787.1"/>
    <property type="molecule type" value="Genomic_DNA"/>
</dbReference>
<dbReference type="CDD" id="cd06558">
    <property type="entry name" value="crotonase-like"/>
    <property type="match status" value="1"/>
</dbReference>
<organism evidence="1 2">
    <name type="scientific">Haloarchaeobius litoreus</name>
    <dbReference type="NCBI Taxonomy" id="755306"/>
    <lineage>
        <taxon>Archaea</taxon>
        <taxon>Methanobacteriati</taxon>
        <taxon>Methanobacteriota</taxon>
        <taxon>Stenosarchaea group</taxon>
        <taxon>Halobacteria</taxon>
        <taxon>Halobacteriales</taxon>
        <taxon>Halorubellaceae</taxon>
        <taxon>Haloarchaeobius</taxon>
    </lineage>
</organism>
<dbReference type="Gene3D" id="1.10.12.10">
    <property type="entry name" value="Lyase 2-enoyl-coa Hydratase, Chain A, domain 2"/>
    <property type="match status" value="1"/>
</dbReference>
<accession>A0ABD6DHS0</accession>
<evidence type="ECO:0000313" key="2">
    <source>
        <dbReference type="Proteomes" id="UP001597034"/>
    </source>
</evidence>
<gene>
    <name evidence="1" type="ORF">ACFSBL_08840</name>
</gene>
<protein>
    <submittedName>
        <fullName evidence="1">Enoyl-CoA hydratase/isomerase family protein</fullName>
    </submittedName>
</protein>
<dbReference type="SUPFAM" id="SSF52096">
    <property type="entry name" value="ClpP/crotonase"/>
    <property type="match status" value="1"/>
</dbReference>
<dbReference type="Gene3D" id="3.90.226.10">
    <property type="entry name" value="2-enoyl-CoA Hydratase, Chain A, domain 1"/>
    <property type="match status" value="1"/>
</dbReference>
<proteinExistence type="predicted"/>
<keyword evidence="2" id="KW-1185">Reference proteome</keyword>